<accession>A0A1T4PZZ2</accession>
<proteinExistence type="predicted"/>
<organism evidence="2 3">
    <name type="scientific">Segatella oulorum</name>
    <dbReference type="NCBI Taxonomy" id="28136"/>
    <lineage>
        <taxon>Bacteria</taxon>
        <taxon>Pseudomonadati</taxon>
        <taxon>Bacteroidota</taxon>
        <taxon>Bacteroidia</taxon>
        <taxon>Bacteroidales</taxon>
        <taxon>Prevotellaceae</taxon>
        <taxon>Segatella</taxon>
    </lineage>
</organism>
<dbReference type="AlphaFoldDB" id="A0A1T4PZZ2"/>
<dbReference type="Proteomes" id="UP000190065">
    <property type="component" value="Unassembled WGS sequence"/>
</dbReference>
<dbReference type="PROSITE" id="PS51257">
    <property type="entry name" value="PROKAR_LIPOPROTEIN"/>
    <property type="match status" value="1"/>
</dbReference>
<dbReference type="RefSeq" id="WP_025070379.1">
    <property type="nucleotide sequence ID" value="NZ_FUXK01000018.1"/>
</dbReference>
<evidence type="ECO:0000313" key="3">
    <source>
        <dbReference type="Proteomes" id="UP000190065"/>
    </source>
</evidence>
<name>A0A1T4PZZ2_9BACT</name>
<keyword evidence="1" id="KW-0732">Signal</keyword>
<feature type="chain" id="PRO_5010532558" description="Fimbrillin-like" evidence="1">
    <location>
        <begin position="19"/>
        <end position="527"/>
    </location>
</feature>
<evidence type="ECO:0000256" key="1">
    <source>
        <dbReference type="SAM" id="SignalP"/>
    </source>
</evidence>
<gene>
    <name evidence="2" type="ORF">SAMN02745202_01642</name>
</gene>
<protein>
    <recommendedName>
        <fullName evidence="4">Fimbrillin-like</fullName>
    </recommendedName>
</protein>
<dbReference type="EMBL" id="FUXK01000018">
    <property type="protein sequence ID" value="SJZ97093.1"/>
    <property type="molecule type" value="Genomic_DNA"/>
</dbReference>
<evidence type="ECO:0008006" key="4">
    <source>
        <dbReference type="Google" id="ProtNLM"/>
    </source>
</evidence>
<feature type="signal peptide" evidence="1">
    <location>
        <begin position="1"/>
        <end position="18"/>
    </location>
</feature>
<sequence length="527" mass="57055">MKTTKIFLMLATASLLSAGCSDNETTDGNIQGQQEPLQGTTFVGGIAPKTGAKPTTRTSLNVVLPGGTTVDYFWEKGDKIWTADNTNGEAQITTTSPTAKFQMGKDYVTPTVALYYPGKSATAYNAVTISTHQTQTAPNNTQHLGEAGDCGTATAHQQPDGTYHFNLDHQAAYLCLLPHTPNHLASTYIQQVKITANNNIAGSYTLTNIGLTGVGSSNTITITTKGSAHPDGFLLNNTAVSQSTNAIYAVISPGTHALTVEYTLYDNVTGQKGTFTKTVASAAYDANTVYPITANINPKDYSAMEYYMFDAAVGQHYWKGYESVQPQLNGESNDNYPKSGDPRFFQLVSGWGYYARHSCKDCFPANRLAWYMQKGEPHWEDRCWTAAGHLYTGGLWLKKINIIATKNSKTLAEIDVIGPYGDSYGGIENPSALTISISATGEPANSGDYFFLPTMGQYTKGKLADRGIEGYYWSSTPWNATHFGGDTDAYLFRFNKTTMTLDGRGGWGTVVPDVGNIWMGCPLGVEQ</sequence>
<evidence type="ECO:0000313" key="2">
    <source>
        <dbReference type="EMBL" id="SJZ97093.1"/>
    </source>
</evidence>
<reference evidence="2 3" key="1">
    <citation type="submission" date="2017-02" db="EMBL/GenBank/DDBJ databases">
        <authorList>
            <person name="Peterson S.W."/>
        </authorList>
    </citation>
    <scope>NUCLEOTIDE SEQUENCE [LARGE SCALE GENOMIC DNA]</scope>
    <source>
        <strain evidence="2 3">ATCC 43324</strain>
    </source>
</reference>